<evidence type="ECO:0000256" key="1">
    <source>
        <dbReference type="SAM" id="MobiDB-lite"/>
    </source>
</evidence>
<dbReference type="GeneID" id="117677693"/>
<evidence type="ECO:0000313" key="4">
    <source>
        <dbReference type="RefSeq" id="XP_034293950.1"/>
    </source>
</evidence>
<feature type="region of interest" description="Disordered" evidence="1">
    <location>
        <begin position="59"/>
        <end position="84"/>
    </location>
</feature>
<dbReference type="InParanoid" id="A0A6P9DS07"/>
<dbReference type="OMA" id="CPSQSNR"/>
<name>A0A6P9DS07_PANGU</name>
<feature type="region of interest" description="Disordered" evidence="1">
    <location>
        <begin position="1"/>
        <end position="30"/>
    </location>
</feature>
<reference evidence="4" key="1">
    <citation type="submission" date="2025-08" db="UniProtKB">
        <authorList>
            <consortium name="RefSeq"/>
        </authorList>
    </citation>
    <scope>IDENTIFICATION</scope>
    <source>
        <tissue evidence="4">Blood</tissue>
    </source>
</reference>
<dbReference type="Pfam" id="PF09747">
    <property type="entry name" value="CCD97-like_C"/>
    <property type="match status" value="1"/>
</dbReference>
<sequence length="456" mass="52224">MEIPASKSCPSQSNRDSDRSFQASPDDDQRFAASDMCSFGTVGSSPRGHTYWGEQMSGIPNSHNYSLSRKGTFQSPSRREEEAWHPGRNFSVDKHRPKVGLPLSCCWGELKIDNPATNNGSKATQDFNQGAEKLGDLDAENDTPNREETSSYKQSHYNSGNFKSSGSNVVIDSPMEEEDSAVLAMFHAVASSRLAVQSQQKDEPDFTPAQKLDILRNLYHTKPLIFLERFRTVLREEHLPCFRHLSGNYEADFYCAEVRKANLGKTLHTRVRNKRYAALQQLIRDGEYFSDEQMRGRDPLLYEQYIGQYLSDEELQELGHCKLEASCSLSGILLDSYQEKVIQQRLLIQQEQEEACQEEEEEDSDQDSNDQDFNPDADEWVPDVEEKAFLREEFTSRMYQHFLEGKDLDFDYSEVDENPEFDNLDIVSRDEEERYFDGEEPEAADGMETEETGTKT</sequence>
<dbReference type="Proteomes" id="UP001652622">
    <property type="component" value="Unplaced"/>
</dbReference>
<feature type="compositionally biased region" description="Polar residues" evidence="1">
    <location>
        <begin position="151"/>
        <end position="170"/>
    </location>
</feature>
<dbReference type="PANTHER" id="PTHR31840">
    <property type="entry name" value="COILED-COIL DOMAIN-CONTAINING PROTEIN 97"/>
    <property type="match status" value="1"/>
</dbReference>
<dbReference type="RefSeq" id="XP_034293950.1">
    <property type="nucleotide sequence ID" value="XM_034438059.2"/>
</dbReference>
<dbReference type="InterPro" id="IPR018613">
    <property type="entry name" value="Ccdc97-like"/>
</dbReference>
<dbReference type="OrthoDB" id="333176at2759"/>
<gene>
    <name evidence="4" type="primary">CCDC97</name>
</gene>
<dbReference type="AlphaFoldDB" id="A0A6P9DS07"/>
<feature type="region of interest" description="Disordered" evidence="1">
    <location>
        <begin position="433"/>
        <end position="456"/>
    </location>
</feature>
<organism evidence="3 4">
    <name type="scientific">Pantherophis guttatus</name>
    <name type="common">Corn snake</name>
    <name type="synonym">Elaphe guttata</name>
    <dbReference type="NCBI Taxonomy" id="94885"/>
    <lineage>
        <taxon>Eukaryota</taxon>
        <taxon>Metazoa</taxon>
        <taxon>Chordata</taxon>
        <taxon>Craniata</taxon>
        <taxon>Vertebrata</taxon>
        <taxon>Euteleostomi</taxon>
        <taxon>Lepidosauria</taxon>
        <taxon>Squamata</taxon>
        <taxon>Bifurcata</taxon>
        <taxon>Unidentata</taxon>
        <taxon>Episquamata</taxon>
        <taxon>Toxicofera</taxon>
        <taxon>Serpentes</taxon>
        <taxon>Colubroidea</taxon>
        <taxon>Colubridae</taxon>
        <taxon>Colubrinae</taxon>
        <taxon>Pantherophis</taxon>
    </lineage>
</organism>
<accession>A0A6P9DS07</accession>
<proteinExistence type="predicted"/>
<protein>
    <submittedName>
        <fullName evidence="4">Coiled-coil domain-containing protein 97</fullName>
    </submittedName>
</protein>
<evidence type="ECO:0000313" key="3">
    <source>
        <dbReference type="Proteomes" id="UP001652622"/>
    </source>
</evidence>
<dbReference type="InterPro" id="IPR040233">
    <property type="entry name" value="CCD97-like_C"/>
</dbReference>
<dbReference type="PANTHER" id="PTHR31840:SF1">
    <property type="entry name" value="COILED-COIL DOMAIN-CONTAINING PROTEIN 97"/>
    <property type="match status" value="1"/>
</dbReference>
<keyword evidence="3" id="KW-1185">Reference proteome</keyword>
<feature type="domain" description="CCD97-like C-terminal" evidence="2">
    <location>
        <begin position="273"/>
        <end position="439"/>
    </location>
</feature>
<feature type="compositionally biased region" description="Acidic residues" evidence="1">
    <location>
        <begin position="438"/>
        <end position="456"/>
    </location>
</feature>
<dbReference type="CTD" id="90324"/>
<dbReference type="KEGG" id="pgut:117677693"/>
<evidence type="ECO:0000259" key="2">
    <source>
        <dbReference type="Pfam" id="PF09747"/>
    </source>
</evidence>
<feature type="region of interest" description="Disordered" evidence="1">
    <location>
        <begin position="135"/>
        <end position="170"/>
    </location>
</feature>
<feature type="region of interest" description="Disordered" evidence="1">
    <location>
        <begin position="353"/>
        <end position="382"/>
    </location>
</feature>
<feature type="compositionally biased region" description="Polar residues" evidence="1">
    <location>
        <begin position="59"/>
        <end position="76"/>
    </location>
</feature>